<proteinExistence type="predicted"/>
<dbReference type="InterPro" id="IPR050597">
    <property type="entry name" value="Cytochrome_c_Oxidase_Subunit"/>
</dbReference>
<comment type="caution">
    <text evidence="9">The sequence shown here is derived from an EMBL/GenBank/DDBJ whole genome shotgun (WGS) entry which is preliminary data.</text>
</comment>
<evidence type="ECO:0000256" key="1">
    <source>
        <dbReference type="ARBA" id="ARBA00022448"/>
    </source>
</evidence>
<dbReference type="GO" id="GO:0009055">
    <property type="term" value="F:electron transfer activity"/>
    <property type="evidence" value="ECO:0007669"/>
    <property type="project" value="InterPro"/>
</dbReference>
<feature type="domain" description="Cytochrome c" evidence="8">
    <location>
        <begin position="202"/>
        <end position="297"/>
    </location>
</feature>
<evidence type="ECO:0000313" key="9">
    <source>
        <dbReference type="EMBL" id="CCQ90723.1"/>
    </source>
</evidence>
<dbReference type="InterPro" id="IPR019020">
    <property type="entry name" value="Cyt-c552/DMSO_Rdtase_haem-bd"/>
</dbReference>
<evidence type="ECO:0000256" key="3">
    <source>
        <dbReference type="ARBA" id="ARBA00022723"/>
    </source>
</evidence>
<gene>
    <name evidence="9" type="ORF">NITGR_360061</name>
</gene>
<evidence type="ECO:0000259" key="8">
    <source>
        <dbReference type="PROSITE" id="PS51007"/>
    </source>
</evidence>
<keyword evidence="2 6" id="KW-0349">Heme</keyword>
<evidence type="ECO:0000256" key="6">
    <source>
        <dbReference type="PROSITE-ProRule" id="PRU00433"/>
    </source>
</evidence>
<feature type="region of interest" description="Disordered" evidence="7">
    <location>
        <begin position="41"/>
        <end position="84"/>
    </location>
</feature>
<dbReference type="InParanoid" id="M1YJS8"/>
<dbReference type="Proteomes" id="UP000011704">
    <property type="component" value="Unassembled WGS sequence"/>
</dbReference>
<dbReference type="Gene3D" id="2.60.40.1190">
    <property type="match status" value="1"/>
</dbReference>
<dbReference type="HOGENOM" id="CLU_489864_0_0_0"/>
<dbReference type="AlphaFoldDB" id="M1YJS8"/>
<evidence type="ECO:0000256" key="7">
    <source>
        <dbReference type="SAM" id="MobiDB-lite"/>
    </source>
</evidence>
<keyword evidence="4" id="KW-0249">Electron transport</keyword>
<dbReference type="Pfam" id="PF09459">
    <property type="entry name" value="EB_dh"/>
    <property type="match status" value="1"/>
</dbReference>
<dbReference type="EMBL" id="CAQJ01000040">
    <property type="protein sequence ID" value="CCQ90723.1"/>
    <property type="molecule type" value="Genomic_DNA"/>
</dbReference>
<accession>M1YJS8</accession>
<keyword evidence="5 6" id="KW-0408">Iron</keyword>
<keyword evidence="3 6" id="KW-0479">Metal-binding</keyword>
<dbReference type="InterPro" id="IPR036909">
    <property type="entry name" value="Cyt_c-like_dom_sf"/>
</dbReference>
<dbReference type="Pfam" id="PF13442">
    <property type="entry name" value="Cytochrome_CBB3"/>
    <property type="match status" value="1"/>
</dbReference>
<keyword evidence="10" id="KW-1185">Reference proteome</keyword>
<sequence length="556" mass="62862">MKPNTRYPIPNPCSASKSIFALGLILAVTLLGWRGEPTSVLAHGGETHKEQPKAMPKEVKQDPSGHSHSGSAESGHSHSHGQGRSVTVGATVYKHMCIFCHGEDGNGGGKAMAYLYPWPRDFRKGVFKHRSTPTGSLPLDKDIFDTITKGIPGTAMPAWENALTEDETWSVVEYLKTFSNRFKNETPQKPVTPGPVPPSTKESIEAGHQIFQEMRCARCHGTDLKGDGPIADSLYDIWDHRVFVYDLTNPNTFKFGFDKEDIFMTLSTGIDGTPMKAYNHLTSKERWDLASFVHSRIQTDRYRKAKYEVTLKSEMVEGDIGIDPYSELWDPVPATNVHLIVLNARRDPITRVQFQSVTNGKQIAFRVQWEDPVPNRSSSRHQDFKDAVALEFALGDVLLHTHGHNEPFFGMGNREKPVNIWQWRADWQKEIETKEELEQATEGQGMDMDVMIFGGEVNPVESLNPFREVPIEEMNAEGFGTLTPQPKTKQNIRGKGLWKDGKWTVVFIRDIESLNKWDIQFNKKQPILIGFAVWDGLHKDRNGRKTVSMWQRLILP</sequence>
<organism evidence="9 10">
    <name type="scientific">Nitrospina gracilis (strain 3/211)</name>
    <dbReference type="NCBI Taxonomy" id="1266370"/>
    <lineage>
        <taxon>Bacteria</taxon>
        <taxon>Pseudomonadati</taxon>
        <taxon>Nitrospinota/Tectimicrobiota group</taxon>
        <taxon>Nitrospinota</taxon>
        <taxon>Nitrospinia</taxon>
        <taxon>Nitrospinales</taxon>
        <taxon>Nitrospinaceae</taxon>
        <taxon>Nitrospina</taxon>
    </lineage>
</organism>
<evidence type="ECO:0000256" key="5">
    <source>
        <dbReference type="ARBA" id="ARBA00023004"/>
    </source>
</evidence>
<feature type="compositionally biased region" description="Basic and acidic residues" evidence="7">
    <location>
        <begin position="45"/>
        <end position="65"/>
    </location>
</feature>
<feature type="compositionally biased region" description="Low complexity" evidence="7">
    <location>
        <begin position="66"/>
        <end position="84"/>
    </location>
</feature>
<name>M1YJS8_NITG3</name>
<dbReference type="InterPro" id="IPR009056">
    <property type="entry name" value="Cyt_c-like_dom"/>
</dbReference>
<dbReference type="RefSeq" id="WP_005008595.1">
    <property type="nucleotide sequence ID" value="NZ_HG422173.1"/>
</dbReference>
<feature type="domain" description="Cytochrome c" evidence="8">
    <location>
        <begin position="84"/>
        <end position="179"/>
    </location>
</feature>
<dbReference type="Pfam" id="PF00034">
    <property type="entry name" value="Cytochrom_C"/>
    <property type="match status" value="1"/>
</dbReference>
<dbReference type="STRING" id="1266370.NITGR_360061"/>
<dbReference type="PANTHER" id="PTHR33751">
    <property type="entry name" value="CBB3-TYPE CYTOCHROME C OXIDASE SUBUNIT FIXP"/>
    <property type="match status" value="1"/>
</dbReference>
<reference evidence="9 10" key="1">
    <citation type="journal article" date="2013" name="Front. Microbiol.">
        <title>The genome of Nitrospina gracilis illuminates the metabolism and evolution of the major marine nitrite oxidizer.</title>
        <authorList>
            <person name="Luecker S."/>
            <person name="Nowka B."/>
            <person name="Rattei T."/>
            <person name="Spieck E."/>
            <person name="and Daims H."/>
        </authorList>
    </citation>
    <scope>NUCLEOTIDE SEQUENCE [LARGE SCALE GENOMIC DNA]</scope>
    <source>
        <strain evidence="9 10">3/211</strain>
    </source>
</reference>
<evidence type="ECO:0000256" key="4">
    <source>
        <dbReference type="ARBA" id="ARBA00022982"/>
    </source>
</evidence>
<dbReference type="PANTHER" id="PTHR33751:SF1">
    <property type="entry name" value="CBB3-TYPE CYTOCHROME C OXIDASE SUBUNIT FIXP"/>
    <property type="match status" value="1"/>
</dbReference>
<dbReference type="Gene3D" id="1.10.760.10">
    <property type="entry name" value="Cytochrome c-like domain"/>
    <property type="match status" value="2"/>
</dbReference>
<dbReference type="PROSITE" id="PS51007">
    <property type="entry name" value="CYTC"/>
    <property type="match status" value="2"/>
</dbReference>
<dbReference type="GO" id="GO:0020037">
    <property type="term" value="F:heme binding"/>
    <property type="evidence" value="ECO:0007669"/>
    <property type="project" value="InterPro"/>
</dbReference>
<keyword evidence="1" id="KW-0813">Transport</keyword>
<protein>
    <submittedName>
        <fullName evidence="9">Putative Nitrite oxidoreductase, gamma subunit (Modular protein)</fullName>
    </submittedName>
</protein>
<evidence type="ECO:0000313" key="10">
    <source>
        <dbReference type="Proteomes" id="UP000011704"/>
    </source>
</evidence>
<dbReference type="GO" id="GO:0046872">
    <property type="term" value="F:metal ion binding"/>
    <property type="evidence" value="ECO:0007669"/>
    <property type="project" value="UniProtKB-KW"/>
</dbReference>
<evidence type="ECO:0000256" key="2">
    <source>
        <dbReference type="ARBA" id="ARBA00022617"/>
    </source>
</evidence>
<dbReference type="SUPFAM" id="SSF46626">
    <property type="entry name" value="Cytochrome c"/>
    <property type="match status" value="2"/>
</dbReference>